<sequence length="258" mass="29977">MLFSVSSRKGCFLFLLSILSSLLLSSQSCTALATPAGDFETVIVPHDRDVPTMEDVEQLVKPENVLKFERWASDGQPPKDKAVYYSGQKTQMTNKILNWAKNQGFTSIRDIWKSQNFRDRRQYKGIADDTWRKYQEIFSSFYAIRTEGKAYLIFPHGQKPKGKSIFWQFELTELINQNKVEQIVWINQNRLDDKTYKWQEEKTTYWKKGDPKPPHDLNSTTMETETVAPVDDFVEVVGKARCTSRAQKELVWGRRGLC</sequence>
<dbReference type="AlphaFoldDB" id="A0A0L0N7C4"/>
<accession>A0A0L0N7C4</accession>
<evidence type="ECO:0000313" key="3">
    <source>
        <dbReference type="Proteomes" id="UP000036947"/>
    </source>
</evidence>
<keyword evidence="1" id="KW-0732">Signal</keyword>
<dbReference type="Proteomes" id="UP000036947">
    <property type="component" value="Unassembled WGS sequence"/>
</dbReference>
<dbReference type="EMBL" id="LFRF01000015">
    <property type="protein sequence ID" value="KND90008.1"/>
    <property type="molecule type" value="Genomic_DNA"/>
</dbReference>
<gene>
    <name evidence="2" type="ORF">TOPH_05397</name>
</gene>
<reference evidence="2 3" key="1">
    <citation type="journal article" date="2015" name="BMC Genomics">
        <title>The genome of the truffle-parasite Tolypocladium ophioglossoides and the evolution of antifungal peptaibiotics.</title>
        <authorList>
            <person name="Quandt C.A."/>
            <person name="Bushley K.E."/>
            <person name="Spatafora J.W."/>
        </authorList>
    </citation>
    <scope>NUCLEOTIDE SEQUENCE [LARGE SCALE GENOMIC DNA]</scope>
    <source>
        <strain evidence="2 3">CBS 100239</strain>
    </source>
</reference>
<comment type="caution">
    <text evidence="2">The sequence shown here is derived from an EMBL/GenBank/DDBJ whole genome shotgun (WGS) entry which is preliminary data.</text>
</comment>
<protein>
    <submittedName>
        <fullName evidence="2">Uncharacterized protein</fullName>
    </submittedName>
</protein>
<evidence type="ECO:0000313" key="2">
    <source>
        <dbReference type="EMBL" id="KND90008.1"/>
    </source>
</evidence>
<proteinExistence type="predicted"/>
<name>A0A0L0N7C4_TOLOC</name>
<evidence type="ECO:0000256" key="1">
    <source>
        <dbReference type="SAM" id="SignalP"/>
    </source>
</evidence>
<dbReference type="OrthoDB" id="4456498at2759"/>
<feature type="chain" id="PRO_5005544884" evidence="1">
    <location>
        <begin position="32"/>
        <end position="258"/>
    </location>
</feature>
<feature type="signal peptide" evidence="1">
    <location>
        <begin position="1"/>
        <end position="31"/>
    </location>
</feature>
<organism evidence="2 3">
    <name type="scientific">Tolypocladium ophioglossoides (strain CBS 100239)</name>
    <name type="common">Snaketongue truffleclub</name>
    <name type="synonym">Elaphocordyceps ophioglossoides</name>
    <dbReference type="NCBI Taxonomy" id="1163406"/>
    <lineage>
        <taxon>Eukaryota</taxon>
        <taxon>Fungi</taxon>
        <taxon>Dikarya</taxon>
        <taxon>Ascomycota</taxon>
        <taxon>Pezizomycotina</taxon>
        <taxon>Sordariomycetes</taxon>
        <taxon>Hypocreomycetidae</taxon>
        <taxon>Hypocreales</taxon>
        <taxon>Ophiocordycipitaceae</taxon>
        <taxon>Tolypocladium</taxon>
    </lineage>
</organism>
<keyword evidence="3" id="KW-1185">Reference proteome</keyword>